<feature type="chain" id="PRO_5046958187" description="Antifreeze glycopeptide polyprotein" evidence="2">
    <location>
        <begin position="27"/>
        <end position="616"/>
    </location>
</feature>
<feature type="region of interest" description="Disordered" evidence="1">
    <location>
        <begin position="21"/>
        <end position="95"/>
    </location>
</feature>
<evidence type="ECO:0008006" key="5">
    <source>
        <dbReference type="Google" id="ProtNLM"/>
    </source>
</evidence>
<protein>
    <recommendedName>
        <fullName evidence="5">Antifreeze glycopeptide polyprotein</fullName>
    </recommendedName>
</protein>
<organism evidence="3 4">
    <name type="scientific">Sphingomonas morindae</name>
    <dbReference type="NCBI Taxonomy" id="1541170"/>
    <lineage>
        <taxon>Bacteria</taxon>
        <taxon>Pseudomonadati</taxon>
        <taxon>Pseudomonadota</taxon>
        <taxon>Alphaproteobacteria</taxon>
        <taxon>Sphingomonadales</taxon>
        <taxon>Sphingomonadaceae</taxon>
        <taxon>Sphingomonas</taxon>
    </lineage>
</organism>
<dbReference type="EMBL" id="CP084930">
    <property type="protein sequence ID" value="USI72197.1"/>
    <property type="molecule type" value="Genomic_DNA"/>
</dbReference>
<feature type="compositionally biased region" description="Low complexity" evidence="1">
    <location>
        <begin position="21"/>
        <end position="32"/>
    </location>
</feature>
<accession>A0ABY4X5S0</accession>
<evidence type="ECO:0000313" key="4">
    <source>
        <dbReference type="Proteomes" id="UP001056937"/>
    </source>
</evidence>
<dbReference type="RefSeq" id="WP_252166006.1">
    <property type="nucleotide sequence ID" value="NZ_CP084930.1"/>
</dbReference>
<feature type="compositionally biased region" description="Low complexity" evidence="1">
    <location>
        <begin position="56"/>
        <end position="66"/>
    </location>
</feature>
<feature type="signal peptide" evidence="2">
    <location>
        <begin position="1"/>
        <end position="26"/>
    </location>
</feature>
<feature type="compositionally biased region" description="Pro residues" evidence="1">
    <location>
        <begin position="41"/>
        <end position="55"/>
    </location>
</feature>
<evidence type="ECO:0000256" key="1">
    <source>
        <dbReference type="SAM" id="MobiDB-lite"/>
    </source>
</evidence>
<gene>
    <name evidence="3" type="ORF">LHA26_12925</name>
</gene>
<dbReference type="Proteomes" id="UP001056937">
    <property type="component" value="Chromosome 1"/>
</dbReference>
<evidence type="ECO:0000313" key="3">
    <source>
        <dbReference type="EMBL" id="USI72197.1"/>
    </source>
</evidence>
<reference evidence="3" key="1">
    <citation type="journal article" date="2022" name="Toxins">
        <title>Genomic Analysis of Sphingopyxis sp. USTB-05 for Biodegrading Cyanobacterial Hepatotoxins.</title>
        <authorList>
            <person name="Liu C."/>
            <person name="Xu Q."/>
            <person name="Zhao Z."/>
            <person name="Zhang H."/>
            <person name="Liu X."/>
            <person name="Yin C."/>
            <person name="Liu Y."/>
            <person name="Yan H."/>
        </authorList>
    </citation>
    <scope>NUCLEOTIDE SEQUENCE</scope>
    <source>
        <strain evidence="3">NBD5</strain>
    </source>
</reference>
<name>A0ABY4X5S0_9SPHN</name>
<evidence type="ECO:0000256" key="2">
    <source>
        <dbReference type="SAM" id="SignalP"/>
    </source>
</evidence>
<keyword evidence="2" id="KW-0732">Signal</keyword>
<sequence>MRPSSKAGLALAVALGALLPGLPAQGQQSPQSILPPGFGDPTPPAPTAPARPAPAAPAAAPAAATAPPVPLAPPPPSAEQIDEAEQATARDQVAEAQAAAAAEALRKQDVPAGARRDLDRIGIVSPAVTGFAEDGFGARPGRYLATLMTRLDAPVASRWVAMLLRRALVTESDTPPGIDPADWVAARVALLARLGEADAARLLAQAVDSDRATPALRSALLDAALASADPAALCPVADEAEAAGQGGVWTLARAMCAGLAGESGTASALIDHARAGAHGVRGIDLLLAERVVGAGTNARRAPGIRWDQVDMLTPWRFGLGAALGFAIPDSLYDRAPLAMQAWRARAPMLPIAARLGAARIAATLGVLSAGDLIDAYAAAAEEGDPLAMDQSPAGRLRAAYAARDVGDRMAALRTLWTDPVTERDAYAGKLLTAYAAARIAPSADQADDAPGLIAAMLSAGLDLPAARWAPIAAGLRGTPGEEARALLAVGAPGSVRFDAGAVAGFGSGGRGAARLRAQLFFAGLAGLGRLDPARVDGLGGELGVPLASANSWTRAIDAAAARREPATVALLAATGMQTSDWTQVSPVFLYHIVAALRAVGLEPEARMIAAEALMRT</sequence>
<feature type="compositionally biased region" description="Pro residues" evidence="1">
    <location>
        <begin position="67"/>
        <end position="77"/>
    </location>
</feature>
<keyword evidence="4" id="KW-1185">Reference proteome</keyword>
<proteinExistence type="predicted"/>